<keyword evidence="6" id="KW-0119">Carbohydrate metabolism</keyword>
<dbReference type="Gene3D" id="3.20.20.80">
    <property type="entry name" value="Glycosidases"/>
    <property type="match status" value="1"/>
</dbReference>
<evidence type="ECO:0000313" key="12">
    <source>
        <dbReference type="EMBL" id="CAK3989710.1"/>
    </source>
</evidence>
<dbReference type="PANTHER" id="PTHR11177">
    <property type="entry name" value="CHITINASE"/>
    <property type="match status" value="1"/>
</dbReference>
<keyword evidence="13" id="KW-1185">Reference proteome</keyword>
<accession>A0AAI9E8G7</accession>
<dbReference type="GO" id="GO:0008843">
    <property type="term" value="F:endochitinase activity"/>
    <property type="evidence" value="ECO:0007669"/>
    <property type="project" value="UniProtKB-EC"/>
</dbReference>
<evidence type="ECO:0000256" key="1">
    <source>
        <dbReference type="ARBA" id="ARBA00000822"/>
    </source>
</evidence>
<gene>
    <name evidence="12" type="ORF">LECACI_7A003934</name>
</gene>
<organism evidence="12 13">
    <name type="scientific">Lecanosticta acicola</name>
    <dbReference type="NCBI Taxonomy" id="111012"/>
    <lineage>
        <taxon>Eukaryota</taxon>
        <taxon>Fungi</taxon>
        <taxon>Dikarya</taxon>
        <taxon>Ascomycota</taxon>
        <taxon>Pezizomycotina</taxon>
        <taxon>Dothideomycetes</taxon>
        <taxon>Dothideomycetidae</taxon>
        <taxon>Mycosphaerellales</taxon>
        <taxon>Mycosphaerellaceae</taxon>
        <taxon>Lecanosticta</taxon>
    </lineage>
</organism>
<protein>
    <recommendedName>
        <fullName evidence="3">chitinase</fullName>
        <ecNumber evidence="3">3.2.1.14</ecNumber>
    </recommendedName>
</protein>
<dbReference type="PANTHER" id="PTHR11177:SF317">
    <property type="entry name" value="CHITINASE 12-RELATED"/>
    <property type="match status" value="1"/>
</dbReference>
<dbReference type="InterPro" id="IPR001223">
    <property type="entry name" value="Glyco_hydro18_cat"/>
</dbReference>
<dbReference type="EC" id="3.2.1.14" evidence="3"/>
<dbReference type="InterPro" id="IPR001307">
    <property type="entry name" value="Thiosulphate_STrfase_CS"/>
</dbReference>
<evidence type="ECO:0000256" key="3">
    <source>
        <dbReference type="ARBA" id="ARBA00012729"/>
    </source>
</evidence>
<dbReference type="GO" id="GO:0008061">
    <property type="term" value="F:chitin binding"/>
    <property type="evidence" value="ECO:0007669"/>
    <property type="project" value="InterPro"/>
</dbReference>
<dbReference type="InterPro" id="IPR017853">
    <property type="entry name" value="GH"/>
</dbReference>
<dbReference type="PROSITE" id="PS01095">
    <property type="entry name" value="GH18_1"/>
    <property type="match status" value="1"/>
</dbReference>
<dbReference type="Pfam" id="PF00704">
    <property type="entry name" value="Glyco_hydro_18"/>
    <property type="match status" value="1"/>
</dbReference>
<keyword evidence="5" id="KW-0146">Chitin degradation</keyword>
<dbReference type="Proteomes" id="UP001296104">
    <property type="component" value="Unassembled WGS sequence"/>
</dbReference>
<evidence type="ECO:0000259" key="11">
    <source>
        <dbReference type="PROSITE" id="PS51910"/>
    </source>
</evidence>
<evidence type="ECO:0000256" key="7">
    <source>
        <dbReference type="ARBA" id="ARBA00023295"/>
    </source>
</evidence>
<dbReference type="GO" id="GO:0004792">
    <property type="term" value="F:thiosulfate-cyanide sulfurtransferase activity"/>
    <property type="evidence" value="ECO:0007669"/>
    <property type="project" value="InterPro"/>
</dbReference>
<keyword evidence="8" id="KW-0624">Polysaccharide degradation</keyword>
<dbReference type="Gene3D" id="3.10.50.10">
    <property type="match status" value="1"/>
</dbReference>
<comment type="catalytic activity">
    <reaction evidence="1">
        <text>Random endo-hydrolysis of N-acetyl-beta-D-glucosaminide (1-&gt;4)-beta-linkages in chitin and chitodextrins.</text>
        <dbReference type="EC" id="3.2.1.14"/>
    </reaction>
</comment>
<dbReference type="EMBL" id="CAVMBE010000020">
    <property type="protein sequence ID" value="CAK3989710.1"/>
    <property type="molecule type" value="Genomic_DNA"/>
</dbReference>
<evidence type="ECO:0000313" key="13">
    <source>
        <dbReference type="Proteomes" id="UP001296104"/>
    </source>
</evidence>
<evidence type="ECO:0000256" key="5">
    <source>
        <dbReference type="ARBA" id="ARBA00023024"/>
    </source>
</evidence>
<dbReference type="CDD" id="cd06548">
    <property type="entry name" value="GH18_chitinase"/>
    <property type="match status" value="1"/>
</dbReference>
<evidence type="ECO:0000256" key="8">
    <source>
        <dbReference type="ARBA" id="ARBA00023326"/>
    </source>
</evidence>
<evidence type="ECO:0000256" key="9">
    <source>
        <dbReference type="RuleBase" id="RU000489"/>
    </source>
</evidence>
<comment type="caution">
    <text evidence="12">The sequence shown here is derived from an EMBL/GenBank/DDBJ whole genome shotgun (WGS) entry which is preliminary data.</text>
</comment>
<keyword evidence="10" id="KW-0732">Signal</keyword>
<dbReference type="InterPro" id="IPR050314">
    <property type="entry name" value="Glycosyl_Hydrlase_18"/>
</dbReference>
<dbReference type="PROSITE" id="PS51910">
    <property type="entry name" value="GH18_2"/>
    <property type="match status" value="1"/>
</dbReference>
<evidence type="ECO:0000256" key="6">
    <source>
        <dbReference type="ARBA" id="ARBA00023277"/>
    </source>
</evidence>
<feature type="chain" id="PRO_5042513323" description="chitinase" evidence="10">
    <location>
        <begin position="21"/>
        <end position="451"/>
    </location>
</feature>
<dbReference type="SMART" id="SM00636">
    <property type="entry name" value="Glyco_18"/>
    <property type="match status" value="1"/>
</dbReference>
<evidence type="ECO:0000256" key="2">
    <source>
        <dbReference type="ARBA" id="ARBA00008682"/>
    </source>
</evidence>
<feature type="domain" description="GH18" evidence="11">
    <location>
        <begin position="48"/>
        <end position="423"/>
    </location>
</feature>
<proteinExistence type="inferred from homology"/>
<evidence type="ECO:0000256" key="10">
    <source>
        <dbReference type="SAM" id="SignalP"/>
    </source>
</evidence>
<keyword evidence="4 9" id="KW-0378">Hydrolase</keyword>
<name>A0AAI9E8G7_9PEZI</name>
<dbReference type="InterPro" id="IPR011583">
    <property type="entry name" value="Chitinase_II/V-like_cat"/>
</dbReference>
<dbReference type="SUPFAM" id="SSF54556">
    <property type="entry name" value="Chitinase insertion domain"/>
    <property type="match status" value="1"/>
</dbReference>
<dbReference type="GO" id="GO:0006032">
    <property type="term" value="P:chitin catabolic process"/>
    <property type="evidence" value="ECO:0007669"/>
    <property type="project" value="UniProtKB-KW"/>
</dbReference>
<dbReference type="AlphaFoldDB" id="A0AAI9E8G7"/>
<sequence>MRSSRPGLFGLLCLLTIVDAVHHVPHEHAKFHQKRGDAVADDGFGSGFKAVAYYVSWAIYARDFPPQQIPASQLTHVPYAFAGINNETGECHLTDEFADVQKTWPGDLPIDHNTTNLFGNLKQLYLHKKKNRNLKTLLSIGGWTLRAAFAPALTHSPTNRLRFARTAVQLLQDLGFDGLDIDWEYPNSTLEAAALVDTCRLLRRELDAYAARHVPGAPHFLLTLAVPAGPQHFRYFDMPGLAPYVDFVNLMAYDYMGSGFADTNRSGHAQNLFHSAWNPASTNYDTHTAVEYYLNDGFPSRRLVLGMPLYGRSFAQTAGPGGNFTNATDGSWEPGVWDYKALPHINGSRAFRTYHDDEGIVASWAYDDLTRYMVSYDTPRVARQKAAYIASLGLGGAMWWETSGDKKGSESLISTVKGEFEGCGEGVEWRENVLEFPLSRYGNLREGMPGE</sequence>
<dbReference type="SUPFAM" id="SSF51445">
    <property type="entry name" value="(Trans)glycosidases"/>
    <property type="match status" value="1"/>
</dbReference>
<dbReference type="GO" id="GO:0005576">
    <property type="term" value="C:extracellular region"/>
    <property type="evidence" value="ECO:0007669"/>
    <property type="project" value="TreeGrafter"/>
</dbReference>
<dbReference type="InterPro" id="IPR029070">
    <property type="entry name" value="Chitinase_insertion_sf"/>
</dbReference>
<dbReference type="GO" id="GO:0000272">
    <property type="term" value="P:polysaccharide catabolic process"/>
    <property type="evidence" value="ECO:0007669"/>
    <property type="project" value="UniProtKB-KW"/>
</dbReference>
<evidence type="ECO:0000256" key="4">
    <source>
        <dbReference type="ARBA" id="ARBA00022801"/>
    </source>
</evidence>
<dbReference type="InterPro" id="IPR001579">
    <property type="entry name" value="Glyco_hydro_18_chit_AS"/>
</dbReference>
<keyword evidence="7 9" id="KW-0326">Glycosidase</keyword>
<dbReference type="PROSITE" id="PS00380">
    <property type="entry name" value="RHODANESE_1"/>
    <property type="match status" value="1"/>
</dbReference>
<comment type="similarity">
    <text evidence="2">Belongs to the glycosyl hydrolase 18 family. Chitinase class V subfamily.</text>
</comment>
<reference evidence="12" key="1">
    <citation type="submission" date="2023-11" db="EMBL/GenBank/DDBJ databases">
        <authorList>
            <person name="Alioto T."/>
            <person name="Alioto T."/>
            <person name="Gomez Garrido J."/>
        </authorList>
    </citation>
    <scope>NUCLEOTIDE SEQUENCE</scope>
</reference>
<feature type="signal peptide" evidence="10">
    <location>
        <begin position="1"/>
        <end position="20"/>
    </location>
</feature>